<organism evidence="5 7">
    <name type="scientific">Phytophthora fragariae</name>
    <dbReference type="NCBI Taxonomy" id="53985"/>
    <lineage>
        <taxon>Eukaryota</taxon>
        <taxon>Sar</taxon>
        <taxon>Stramenopiles</taxon>
        <taxon>Oomycota</taxon>
        <taxon>Peronosporomycetes</taxon>
        <taxon>Peronosporales</taxon>
        <taxon>Peronosporaceae</taxon>
        <taxon>Phytophthora</taxon>
    </lineage>
</organism>
<proteinExistence type="predicted"/>
<evidence type="ECO:0000259" key="1">
    <source>
        <dbReference type="PROSITE" id="PS51171"/>
    </source>
</evidence>
<dbReference type="EMBL" id="QXFW01001694">
    <property type="protein sequence ID" value="KAE8987091.1"/>
    <property type="molecule type" value="Genomic_DNA"/>
</dbReference>
<dbReference type="Proteomes" id="UP000476176">
    <property type="component" value="Unassembled WGS sequence"/>
</dbReference>
<evidence type="ECO:0000313" key="3">
    <source>
        <dbReference type="EMBL" id="KAE9218271.1"/>
    </source>
</evidence>
<feature type="domain" description="Prephenate dehydratase" evidence="1">
    <location>
        <begin position="1"/>
        <end position="56"/>
    </location>
</feature>
<keyword evidence="6" id="KW-1185">Reference proteome</keyword>
<dbReference type="GO" id="GO:0009094">
    <property type="term" value="P:L-phenylalanine biosynthetic process"/>
    <property type="evidence" value="ECO:0007669"/>
    <property type="project" value="InterPro"/>
</dbReference>
<dbReference type="InterPro" id="IPR001086">
    <property type="entry name" value="Preph_deHydtase"/>
</dbReference>
<sequence length="56" mass="6077">MLAALPVAYKRAEAACTAVKGEEANFSVLSIESSTLGSIRTNDDLLLKYRLYILGE</sequence>
<protein>
    <recommendedName>
        <fullName evidence="1">Prephenate dehydratase domain-containing protein</fullName>
    </recommendedName>
</protein>
<dbReference type="Pfam" id="PF00800">
    <property type="entry name" value="PDT"/>
    <property type="match status" value="1"/>
</dbReference>
<dbReference type="AlphaFoldDB" id="A0A6A3ZPH1"/>
<gene>
    <name evidence="5" type="ORF">PF002_g9519</name>
    <name evidence="4" type="ORF">PF004_g10586</name>
    <name evidence="3" type="ORF">PF005_g8334</name>
    <name evidence="2" type="ORF">PF011_g19711</name>
</gene>
<evidence type="ECO:0000313" key="4">
    <source>
        <dbReference type="EMBL" id="KAE9230066.1"/>
    </source>
</evidence>
<evidence type="ECO:0000313" key="5">
    <source>
        <dbReference type="EMBL" id="KAE9240916.1"/>
    </source>
</evidence>
<dbReference type="GO" id="GO:0004664">
    <property type="term" value="F:prephenate dehydratase activity"/>
    <property type="evidence" value="ECO:0007669"/>
    <property type="project" value="InterPro"/>
</dbReference>
<dbReference type="EMBL" id="QXGC01000554">
    <property type="protein sequence ID" value="KAE9230066.1"/>
    <property type="molecule type" value="Genomic_DNA"/>
</dbReference>
<dbReference type="SUPFAM" id="SSF53850">
    <property type="entry name" value="Periplasmic binding protein-like II"/>
    <property type="match status" value="1"/>
</dbReference>
<evidence type="ECO:0000313" key="2">
    <source>
        <dbReference type="EMBL" id="KAE8987091.1"/>
    </source>
</evidence>
<evidence type="ECO:0000313" key="9">
    <source>
        <dbReference type="Proteomes" id="UP000476176"/>
    </source>
</evidence>
<accession>A0A6A3ZPH1</accession>
<evidence type="ECO:0000313" key="8">
    <source>
        <dbReference type="Proteomes" id="UP000460718"/>
    </source>
</evidence>
<dbReference type="Proteomes" id="UP000433483">
    <property type="component" value="Unassembled WGS sequence"/>
</dbReference>
<dbReference type="Proteomes" id="UP000460718">
    <property type="component" value="Unassembled WGS sequence"/>
</dbReference>
<dbReference type="PROSITE" id="PS51171">
    <property type="entry name" value="PREPHENATE_DEHYDR_3"/>
    <property type="match status" value="1"/>
</dbReference>
<evidence type="ECO:0000313" key="7">
    <source>
        <dbReference type="Proteomes" id="UP000440367"/>
    </source>
</evidence>
<evidence type="ECO:0000313" key="6">
    <source>
        <dbReference type="Proteomes" id="UP000433483"/>
    </source>
</evidence>
<comment type="caution">
    <text evidence="5">The sequence shown here is derived from an EMBL/GenBank/DDBJ whole genome shotgun (WGS) entry which is preliminary data.</text>
</comment>
<dbReference type="EMBL" id="QXGB01000351">
    <property type="protein sequence ID" value="KAE9218271.1"/>
    <property type="molecule type" value="Genomic_DNA"/>
</dbReference>
<dbReference type="OrthoDB" id="10277718at2759"/>
<dbReference type="Proteomes" id="UP000440367">
    <property type="component" value="Unassembled WGS sequence"/>
</dbReference>
<name>A0A6A3ZPH1_9STRA</name>
<dbReference type="EMBL" id="QXGD01000395">
    <property type="protein sequence ID" value="KAE9240916.1"/>
    <property type="molecule type" value="Genomic_DNA"/>
</dbReference>
<dbReference type="Gene3D" id="3.40.190.10">
    <property type="entry name" value="Periplasmic binding protein-like II"/>
    <property type="match status" value="1"/>
</dbReference>
<reference evidence="6 7" key="1">
    <citation type="submission" date="2018-08" db="EMBL/GenBank/DDBJ databases">
        <title>Genomic investigation of the strawberry pathogen Phytophthora fragariae indicates pathogenicity is determined by transcriptional variation in three key races.</title>
        <authorList>
            <person name="Adams T.M."/>
            <person name="Armitage A.D."/>
            <person name="Sobczyk M.K."/>
            <person name="Bates H.J."/>
            <person name="Dunwell J.M."/>
            <person name="Nellist C.F."/>
            <person name="Harrison R.J."/>
        </authorList>
    </citation>
    <scope>NUCLEOTIDE SEQUENCE [LARGE SCALE GENOMIC DNA]</scope>
    <source>
        <strain evidence="5 7">BC-1</strain>
        <strain evidence="4 9">BC-23</strain>
        <strain evidence="3 6">NOV-27</strain>
        <strain evidence="2 8">SCRP245</strain>
    </source>
</reference>